<dbReference type="OrthoDB" id="8006042at2"/>
<sequence>MTQAHKPFPAPRFNSTGEATNIIAASLPRQRRRVMQRVAADAERITDADRKFFDRFPHRTYRYRRAGRPEMAQLEAIHGAQIFTEPGTVPFILIKSIAPGVRMRAFLPGPADEDGSAATEAELAALWHGHCQCCPGVAQREAQLRVAVRLPGGPLHDGGTPCP</sequence>
<dbReference type="Proteomes" id="UP000199048">
    <property type="component" value="Unassembled WGS sequence"/>
</dbReference>
<accession>A0A1I4SD64</accession>
<reference evidence="2" key="1">
    <citation type="submission" date="2016-10" db="EMBL/GenBank/DDBJ databases">
        <authorList>
            <person name="Varghese N."/>
            <person name="Submissions S."/>
        </authorList>
    </citation>
    <scope>NUCLEOTIDE SEQUENCE [LARGE SCALE GENOMIC DNA]</scope>
    <source>
        <strain evidence="2">BL36</strain>
    </source>
</reference>
<gene>
    <name evidence="1" type="ORF">SAMN05192568_104160</name>
</gene>
<protein>
    <submittedName>
        <fullName evidence="1">Uncharacterized protein</fullName>
    </submittedName>
</protein>
<evidence type="ECO:0000313" key="1">
    <source>
        <dbReference type="EMBL" id="SFM62422.1"/>
    </source>
</evidence>
<dbReference type="EMBL" id="FOTK01000041">
    <property type="protein sequence ID" value="SFM62422.1"/>
    <property type="molecule type" value="Genomic_DNA"/>
</dbReference>
<organism evidence="1 2">
    <name type="scientific">Methylobacterium pseudosasicola</name>
    <dbReference type="NCBI Taxonomy" id="582667"/>
    <lineage>
        <taxon>Bacteria</taxon>
        <taxon>Pseudomonadati</taxon>
        <taxon>Pseudomonadota</taxon>
        <taxon>Alphaproteobacteria</taxon>
        <taxon>Hyphomicrobiales</taxon>
        <taxon>Methylobacteriaceae</taxon>
        <taxon>Methylobacterium</taxon>
    </lineage>
</organism>
<evidence type="ECO:0000313" key="2">
    <source>
        <dbReference type="Proteomes" id="UP000199048"/>
    </source>
</evidence>
<dbReference type="RefSeq" id="WP_092045585.1">
    <property type="nucleotide sequence ID" value="NZ_FOTK01000041.1"/>
</dbReference>
<name>A0A1I4SD64_9HYPH</name>
<keyword evidence="2" id="KW-1185">Reference proteome</keyword>
<proteinExistence type="predicted"/>
<dbReference type="AlphaFoldDB" id="A0A1I4SD64"/>
<dbReference type="STRING" id="582667.SAMN05192568_104160"/>